<keyword evidence="3" id="KW-1185">Reference proteome</keyword>
<keyword evidence="1" id="KW-0812">Transmembrane</keyword>
<organism evidence="2 3">
    <name type="scientific">Saccharopolyspora rosea</name>
    <dbReference type="NCBI Taxonomy" id="524884"/>
    <lineage>
        <taxon>Bacteria</taxon>
        <taxon>Bacillati</taxon>
        <taxon>Actinomycetota</taxon>
        <taxon>Actinomycetes</taxon>
        <taxon>Pseudonocardiales</taxon>
        <taxon>Pseudonocardiaceae</taxon>
        <taxon>Saccharopolyspora</taxon>
    </lineage>
</organism>
<proteinExistence type="predicted"/>
<evidence type="ECO:0000313" key="2">
    <source>
        <dbReference type="EMBL" id="MFD0919967.1"/>
    </source>
</evidence>
<feature type="transmembrane region" description="Helical" evidence="1">
    <location>
        <begin position="79"/>
        <end position="98"/>
    </location>
</feature>
<comment type="caution">
    <text evidence="2">The sequence shown here is derived from an EMBL/GenBank/DDBJ whole genome shotgun (WGS) entry which is preliminary data.</text>
</comment>
<keyword evidence="1" id="KW-1133">Transmembrane helix</keyword>
<dbReference type="EMBL" id="JBHTIW010000004">
    <property type="protein sequence ID" value="MFD0919967.1"/>
    <property type="molecule type" value="Genomic_DNA"/>
</dbReference>
<protein>
    <submittedName>
        <fullName evidence="2">DUF5684 domain-containing protein</fullName>
    </submittedName>
</protein>
<feature type="transmembrane region" description="Helical" evidence="1">
    <location>
        <begin position="56"/>
        <end position="73"/>
    </location>
</feature>
<feature type="transmembrane region" description="Helical" evidence="1">
    <location>
        <begin position="20"/>
        <end position="44"/>
    </location>
</feature>
<dbReference type="InterPro" id="IPR043739">
    <property type="entry name" value="DUF5684"/>
</dbReference>
<evidence type="ECO:0000256" key="1">
    <source>
        <dbReference type="SAM" id="Phobius"/>
    </source>
</evidence>
<gene>
    <name evidence="2" type="ORF">ACFQ16_09445</name>
</gene>
<feature type="transmembrane region" description="Helical" evidence="1">
    <location>
        <begin position="110"/>
        <end position="133"/>
    </location>
</feature>
<dbReference type="Proteomes" id="UP001597018">
    <property type="component" value="Unassembled WGS sequence"/>
</dbReference>
<name>A0ABW3FNX6_9PSEU</name>
<evidence type="ECO:0000313" key="3">
    <source>
        <dbReference type="Proteomes" id="UP001597018"/>
    </source>
</evidence>
<dbReference type="Pfam" id="PF18936">
    <property type="entry name" value="DUF5684"/>
    <property type="match status" value="1"/>
</dbReference>
<keyword evidence="1" id="KW-0472">Membrane</keyword>
<dbReference type="RefSeq" id="WP_263251988.1">
    <property type="nucleotide sequence ID" value="NZ_BAABLT010000052.1"/>
</dbReference>
<reference evidence="3" key="1">
    <citation type="journal article" date="2019" name="Int. J. Syst. Evol. Microbiol.">
        <title>The Global Catalogue of Microorganisms (GCM) 10K type strain sequencing project: providing services to taxonomists for standard genome sequencing and annotation.</title>
        <authorList>
            <consortium name="The Broad Institute Genomics Platform"/>
            <consortium name="The Broad Institute Genome Sequencing Center for Infectious Disease"/>
            <person name="Wu L."/>
            <person name="Ma J."/>
        </authorList>
    </citation>
    <scope>NUCLEOTIDE SEQUENCE [LARGE SCALE GENOMIC DNA]</scope>
    <source>
        <strain evidence="3">CCUG 56401</strain>
    </source>
</reference>
<sequence>MHFARNHVHHHVQHGGGGGLAALGTVMTVVILVSLVVSVLMIAATWRLFGKAGQPGWAAIIPFYNTVVLLRTAGRPGWWLVLMLIPIVNVVVSVVTCLDLAKSFGKGAGFGVLTFLFPIIGFPILGFGGANYVGPGGQPLHPGQPYPDEASTMRYSRG</sequence>
<accession>A0ABW3FNX6</accession>